<keyword evidence="2" id="KW-1185">Reference proteome</keyword>
<gene>
    <name evidence="1" type="ORF">GTQ48_07315</name>
</gene>
<reference evidence="1 2" key="1">
    <citation type="submission" date="2020-01" db="EMBL/GenBank/DDBJ databases">
        <title>Genomes of bacteria type strains.</title>
        <authorList>
            <person name="Chen J."/>
            <person name="Zhu S."/>
            <person name="Yang J."/>
        </authorList>
    </citation>
    <scope>NUCLEOTIDE SEQUENCE [LARGE SCALE GENOMIC DNA]</scope>
    <source>
        <strain evidence="1 2">LMG 24078</strain>
    </source>
</reference>
<proteinExistence type="predicted"/>
<dbReference type="RefSeq" id="WP_163105936.1">
    <property type="nucleotide sequence ID" value="NZ_JAAAWO010000004.1"/>
</dbReference>
<evidence type="ECO:0000313" key="2">
    <source>
        <dbReference type="Proteomes" id="UP000471381"/>
    </source>
</evidence>
<organism evidence="1 2">
    <name type="scientific">Alteromonas genovensis</name>
    <dbReference type="NCBI Taxonomy" id="471225"/>
    <lineage>
        <taxon>Bacteria</taxon>
        <taxon>Pseudomonadati</taxon>
        <taxon>Pseudomonadota</taxon>
        <taxon>Gammaproteobacteria</taxon>
        <taxon>Alteromonadales</taxon>
        <taxon>Alteromonadaceae</taxon>
        <taxon>Alteromonas/Salinimonas group</taxon>
        <taxon>Alteromonas</taxon>
    </lineage>
</organism>
<dbReference type="Proteomes" id="UP000471381">
    <property type="component" value="Unassembled WGS sequence"/>
</dbReference>
<name>A0A6N9TDF4_9ALTE</name>
<sequence>MRGNPSHRPFDIEIFQNCILVTLRGHWGMGTNITYLGELSDALQSRKGKPFHLFVDMRSWSSTKTETVIRIKDSIQLDRRNQLSELWLEDDTTDANHIAQRYLENQHFTFSRTNDVTTFLSDVDKRVEPSVMAYVTSWIDTATPR</sequence>
<dbReference type="EMBL" id="JAAAWO010000004">
    <property type="protein sequence ID" value="NDW15324.1"/>
    <property type="molecule type" value="Genomic_DNA"/>
</dbReference>
<protein>
    <submittedName>
        <fullName evidence="1">Arginine decarboxylase</fullName>
    </submittedName>
</protein>
<comment type="caution">
    <text evidence="1">The sequence shown here is derived from an EMBL/GenBank/DDBJ whole genome shotgun (WGS) entry which is preliminary data.</text>
</comment>
<accession>A0A6N9TDF4</accession>
<evidence type="ECO:0000313" key="1">
    <source>
        <dbReference type="EMBL" id="NDW15324.1"/>
    </source>
</evidence>
<dbReference type="AlphaFoldDB" id="A0A6N9TDF4"/>